<evidence type="ECO:0000259" key="8">
    <source>
        <dbReference type="PROSITE" id="PS50112"/>
    </source>
</evidence>
<dbReference type="Proteomes" id="UP000296862">
    <property type="component" value="Chromosome"/>
</dbReference>
<dbReference type="Pfam" id="PF00512">
    <property type="entry name" value="HisKA"/>
    <property type="match status" value="1"/>
</dbReference>
<dbReference type="EMBL" id="CP038810">
    <property type="protein sequence ID" value="QBZ98366.1"/>
    <property type="molecule type" value="Genomic_DNA"/>
</dbReference>
<evidence type="ECO:0000256" key="2">
    <source>
        <dbReference type="ARBA" id="ARBA00012438"/>
    </source>
</evidence>
<organism evidence="10 11">
    <name type="scientific">Flavobacterium sangjuense</name>
    <dbReference type="NCBI Taxonomy" id="2518177"/>
    <lineage>
        <taxon>Bacteria</taxon>
        <taxon>Pseudomonadati</taxon>
        <taxon>Bacteroidota</taxon>
        <taxon>Flavobacteriia</taxon>
        <taxon>Flavobacteriales</taxon>
        <taxon>Flavobacteriaceae</taxon>
        <taxon>Flavobacterium</taxon>
    </lineage>
</organism>
<reference evidence="10 11" key="1">
    <citation type="submission" date="2019-04" db="EMBL/GenBank/DDBJ databases">
        <title>Flavobacterium sp. GS03.</title>
        <authorList>
            <person name="Kim H."/>
        </authorList>
    </citation>
    <scope>NUCLEOTIDE SEQUENCE [LARGE SCALE GENOMIC DNA]</scope>
    <source>
        <strain evidence="10 11">GS03</strain>
    </source>
</reference>
<dbReference type="InterPro" id="IPR035965">
    <property type="entry name" value="PAS-like_dom_sf"/>
</dbReference>
<keyword evidence="6" id="KW-0812">Transmembrane</keyword>
<protein>
    <recommendedName>
        <fullName evidence="2">histidine kinase</fullName>
        <ecNumber evidence="2">2.7.13.3</ecNumber>
    </recommendedName>
</protein>
<dbReference type="Gene3D" id="3.30.450.20">
    <property type="entry name" value="PAS domain"/>
    <property type="match status" value="1"/>
</dbReference>
<evidence type="ECO:0000256" key="1">
    <source>
        <dbReference type="ARBA" id="ARBA00000085"/>
    </source>
</evidence>
<dbReference type="Pfam" id="PF05227">
    <property type="entry name" value="CHASE3"/>
    <property type="match status" value="1"/>
</dbReference>
<dbReference type="PRINTS" id="PR00344">
    <property type="entry name" value="BCTRLSENSOR"/>
</dbReference>
<feature type="transmembrane region" description="Helical" evidence="6">
    <location>
        <begin position="188"/>
        <end position="208"/>
    </location>
</feature>
<dbReference type="InterPro" id="IPR004358">
    <property type="entry name" value="Sig_transdc_His_kin-like_C"/>
</dbReference>
<dbReference type="InterPro" id="IPR003661">
    <property type="entry name" value="HisK_dim/P_dom"/>
</dbReference>
<comment type="catalytic activity">
    <reaction evidence="1">
        <text>ATP + protein L-histidine = ADP + protein N-phospho-L-histidine.</text>
        <dbReference type="EC" id="2.7.13.3"/>
    </reaction>
</comment>
<dbReference type="PANTHER" id="PTHR43304">
    <property type="entry name" value="PHYTOCHROME-LIKE PROTEIN CPH1"/>
    <property type="match status" value="1"/>
</dbReference>
<dbReference type="CDD" id="cd00082">
    <property type="entry name" value="HisKA"/>
    <property type="match status" value="1"/>
</dbReference>
<keyword evidence="6" id="KW-1133">Transmembrane helix</keyword>
<dbReference type="PROSITE" id="PS50112">
    <property type="entry name" value="PAS"/>
    <property type="match status" value="1"/>
</dbReference>
<evidence type="ECO:0000259" key="9">
    <source>
        <dbReference type="PROSITE" id="PS50113"/>
    </source>
</evidence>
<dbReference type="PANTHER" id="PTHR43304:SF1">
    <property type="entry name" value="PAC DOMAIN-CONTAINING PROTEIN"/>
    <property type="match status" value="1"/>
</dbReference>
<sequence length="597" mass="68641">MKLSRIYKSAIFLKSIFVVSIFAIFFIAAVTFKHISVLDSSSKRVTHSYDINLELERLMSYIKDAETGQRGFLITKDSTFLVPYIKSKTKIDGSFAKVKKYTKDNPAQENNLRKLEFFISKRQNYLSITLHLSLKKSIDDKEIKKALIIGKETMDSIRNQIDKMILYEKKTLKGRELYYKDTIKVTPIFVYITLLITLLLISISYTRIIKDLDKLQISNNSLVVLNESNNLAEIVGSFGSWQLNVDTKEYTFSDNSYRLLGYEPKAFFASQENFMKYIHPEDLSAFSEASSKMIENGSMAPFTYRVIRKDKKVRYFRTTARIVTNKSGQEILIGTTSDVTEEVLASLSLEQQNIELEASNKELVAFNYVASHDLQEPLRKIQTFVSRLADKEYDNLSENGKEFMTRINNSVERMRILIDDLLQYSRTTKTEKVFESTDLNDLIENAKNDLLQSIEEKNAIIKSDKLPVMTVISFQIQQLFANLIGNSLKYSKTDTVPKIKISCKKVIAFEEELIPKKTKDKFYKITFTDNGIGFEQEYAEKIFVLFNRLHNKNEYVGTGIGLAICKKIVENHKGFIFAKGKPNAGATFTIYLPEDNH</sequence>
<feature type="domain" description="PAC" evidence="9">
    <location>
        <begin position="300"/>
        <end position="351"/>
    </location>
</feature>
<evidence type="ECO:0000256" key="4">
    <source>
        <dbReference type="ARBA" id="ARBA00022679"/>
    </source>
</evidence>
<accession>A0A4P7PUF4</accession>
<dbReference type="InterPro" id="IPR036890">
    <property type="entry name" value="HATPase_C_sf"/>
</dbReference>
<dbReference type="RefSeq" id="WP_136152268.1">
    <property type="nucleotide sequence ID" value="NZ_CP038810.1"/>
</dbReference>
<feature type="transmembrane region" description="Helical" evidence="6">
    <location>
        <begin position="12"/>
        <end position="32"/>
    </location>
</feature>
<dbReference type="CDD" id="cd00130">
    <property type="entry name" value="PAS"/>
    <property type="match status" value="1"/>
</dbReference>
<dbReference type="Pfam" id="PF08447">
    <property type="entry name" value="PAS_3"/>
    <property type="match status" value="1"/>
</dbReference>
<feature type="domain" description="PAS" evidence="8">
    <location>
        <begin position="252"/>
        <end position="297"/>
    </location>
</feature>
<evidence type="ECO:0000256" key="5">
    <source>
        <dbReference type="ARBA" id="ARBA00022777"/>
    </source>
</evidence>
<dbReference type="InterPro" id="IPR052162">
    <property type="entry name" value="Sensor_kinase/Photoreceptor"/>
</dbReference>
<evidence type="ECO:0000259" key="7">
    <source>
        <dbReference type="PROSITE" id="PS50109"/>
    </source>
</evidence>
<dbReference type="CDD" id="cd19410">
    <property type="entry name" value="HK9-like_sensor"/>
    <property type="match status" value="1"/>
</dbReference>
<evidence type="ECO:0000256" key="3">
    <source>
        <dbReference type="ARBA" id="ARBA00022553"/>
    </source>
</evidence>
<keyword evidence="6" id="KW-0472">Membrane</keyword>
<proteinExistence type="predicted"/>
<dbReference type="SMART" id="SM00387">
    <property type="entry name" value="HATPase_c"/>
    <property type="match status" value="1"/>
</dbReference>
<evidence type="ECO:0000313" key="11">
    <source>
        <dbReference type="Proteomes" id="UP000296862"/>
    </source>
</evidence>
<keyword evidence="3" id="KW-0597">Phosphoprotein</keyword>
<keyword evidence="5 10" id="KW-0418">Kinase</keyword>
<dbReference type="InterPro" id="IPR007891">
    <property type="entry name" value="CHASE3"/>
</dbReference>
<dbReference type="Gene3D" id="3.30.565.10">
    <property type="entry name" value="Histidine kinase-like ATPase, C-terminal domain"/>
    <property type="match status" value="1"/>
</dbReference>
<dbReference type="EC" id="2.7.13.3" evidence="2"/>
<dbReference type="Gene3D" id="1.10.287.130">
    <property type="match status" value="1"/>
</dbReference>
<dbReference type="InterPro" id="IPR000700">
    <property type="entry name" value="PAS-assoc_C"/>
</dbReference>
<dbReference type="SUPFAM" id="SSF55785">
    <property type="entry name" value="PYP-like sensor domain (PAS domain)"/>
    <property type="match status" value="1"/>
</dbReference>
<dbReference type="OrthoDB" id="9124519at2"/>
<dbReference type="Pfam" id="PF02518">
    <property type="entry name" value="HATPase_c"/>
    <property type="match status" value="1"/>
</dbReference>
<keyword evidence="4 10" id="KW-0808">Transferase</keyword>
<dbReference type="AlphaFoldDB" id="A0A4P7PUF4"/>
<dbReference type="SMART" id="SM00388">
    <property type="entry name" value="HisKA"/>
    <property type="match status" value="1"/>
</dbReference>
<dbReference type="InterPro" id="IPR013655">
    <property type="entry name" value="PAS_fold_3"/>
</dbReference>
<dbReference type="SUPFAM" id="SSF55874">
    <property type="entry name" value="ATPase domain of HSP90 chaperone/DNA topoisomerase II/histidine kinase"/>
    <property type="match status" value="1"/>
</dbReference>
<dbReference type="PROSITE" id="PS50113">
    <property type="entry name" value="PAC"/>
    <property type="match status" value="1"/>
</dbReference>
<gene>
    <name evidence="10" type="primary">sasA_8</name>
    <name evidence="10" type="ORF">GS03_01871</name>
</gene>
<dbReference type="InterPro" id="IPR036097">
    <property type="entry name" value="HisK_dim/P_sf"/>
</dbReference>
<dbReference type="Gene3D" id="2.10.70.100">
    <property type="match status" value="1"/>
</dbReference>
<dbReference type="InterPro" id="IPR000014">
    <property type="entry name" value="PAS"/>
</dbReference>
<feature type="domain" description="Histidine kinase" evidence="7">
    <location>
        <begin position="369"/>
        <end position="596"/>
    </location>
</feature>
<dbReference type="KEGG" id="fsn:GS03_01871"/>
<evidence type="ECO:0000256" key="6">
    <source>
        <dbReference type="SAM" id="Phobius"/>
    </source>
</evidence>
<dbReference type="GO" id="GO:0000155">
    <property type="term" value="F:phosphorelay sensor kinase activity"/>
    <property type="evidence" value="ECO:0007669"/>
    <property type="project" value="InterPro"/>
</dbReference>
<dbReference type="InterPro" id="IPR005467">
    <property type="entry name" value="His_kinase_dom"/>
</dbReference>
<evidence type="ECO:0000313" key="10">
    <source>
        <dbReference type="EMBL" id="QBZ98366.1"/>
    </source>
</evidence>
<keyword evidence="11" id="KW-1185">Reference proteome</keyword>
<dbReference type="InterPro" id="IPR003594">
    <property type="entry name" value="HATPase_dom"/>
</dbReference>
<dbReference type="PROSITE" id="PS50109">
    <property type="entry name" value="HIS_KIN"/>
    <property type="match status" value="1"/>
</dbReference>
<dbReference type="SUPFAM" id="SSF47384">
    <property type="entry name" value="Homodimeric domain of signal transducing histidine kinase"/>
    <property type="match status" value="1"/>
</dbReference>
<name>A0A4P7PUF4_9FLAO</name>